<sequence length="74" mass="8482">MPEAWTGRLIGKMHNNDISYEDIAKKLGYGKAYVCLILNSKRKPPEIQKKMETAVNELIAERKAAQCAEQNLYR</sequence>
<name>A0A8S5QV92_9CAUD</name>
<organism evidence="1">
    <name type="scientific">Siphoviridae sp. ct2hZ16</name>
    <dbReference type="NCBI Taxonomy" id="2826276"/>
    <lineage>
        <taxon>Viruses</taxon>
        <taxon>Duplodnaviria</taxon>
        <taxon>Heunggongvirae</taxon>
        <taxon>Uroviricota</taxon>
        <taxon>Caudoviricetes</taxon>
    </lineage>
</organism>
<dbReference type="EMBL" id="BK015739">
    <property type="protein sequence ID" value="DAE22779.1"/>
    <property type="molecule type" value="Genomic_DNA"/>
</dbReference>
<proteinExistence type="predicted"/>
<reference evidence="1" key="1">
    <citation type="journal article" date="2021" name="Proc. Natl. Acad. Sci. U.S.A.">
        <title>A Catalog of Tens of Thousands of Viruses from Human Metagenomes Reveals Hidden Associations with Chronic Diseases.</title>
        <authorList>
            <person name="Tisza M.J."/>
            <person name="Buck C.B."/>
        </authorList>
    </citation>
    <scope>NUCLEOTIDE SEQUENCE</scope>
    <source>
        <strain evidence="1">Ct2hZ16</strain>
    </source>
</reference>
<evidence type="ECO:0000313" key="1">
    <source>
        <dbReference type="EMBL" id="DAE22779.1"/>
    </source>
</evidence>
<accession>A0A8S5QV92</accession>
<protein>
    <submittedName>
        <fullName evidence="1">Centromere-binding protein</fullName>
    </submittedName>
</protein>